<proteinExistence type="predicted"/>
<reference evidence="2" key="2">
    <citation type="submission" date="2014-03" db="EMBL/GenBank/DDBJ databases">
        <title>The whipworm genome and dual-species transcriptomics of an intimate host-pathogen interaction.</title>
        <authorList>
            <person name="Foth B.J."/>
            <person name="Tsai I.J."/>
            <person name="Reid A.J."/>
            <person name="Bancroft A.J."/>
            <person name="Nichol S."/>
            <person name="Tracey A."/>
            <person name="Holroyd N."/>
            <person name="Cotton J.A."/>
            <person name="Stanley E.J."/>
            <person name="Zarowiecki M."/>
            <person name="Liu J.Z."/>
            <person name="Huckvale T."/>
            <person name="Cooper P.J."/>
            <person name="Grencis R.K."/>
            <person name="Berriman M."/>
        </authorList>
    </citation>
    <scope>NUCLEOTIDE SEQUENCE [LARGE SCALE GENOMIC DNA]</scope>
</reference>
<keyword evidence="1" id="KW-0812">Transmembrane</keyword>
<dbReference type="EMBL" id="HG806890">
    <property type="protein sequence ID" value="CDW60102.1"/>
    <property type="molecule type" value="Genomic_DNA"/>
</dbReference>
<keyword evidence="1" id="KW-0472">Membrane</keyword>
<feature type="transmembrane region" description="Helical" evidence="1">
    <location>
        <begin position="76"/>
        <end position="94"/>
    </location>
</feature>
<protein>
    <submittedName>
        <fullName evidence="2">Uncharacterized protein</fullName>
    </submittedName>
</protein>
<keyword evidence="3" id="KW-1185">Reference proteome</keyword>
<reference evidence="2" key="1">
    <citation type="submission" date="2014-01" db="EMBL/GenBank/DDBJ databases">
        <authorList>
            <person name="Aslett M."/>
        </authorList>
    </citation>
    <scope>NUCLEOTIDE SEQUENCE</scope>
</reference>
<evidence type="ECO:0000313" key="3">
    <source>
        <dbReference type="Proteomes" id="UP000030665"/>
    </source>
</evidence>
<accession>A0A077ZI81</accession>
<name>A0A077ZI81_TRITR</name>
<evidence type="ECO:0000256" key="1">
    <source>
        <dbReference type="SAM" id="Phobius"/>
    </source>
</evidence>
<feature type="transmembrane region" description="Helical" evidence="1">
    <location>
        <begin position="52"/>
        <end position="70"/>
    </location>
</feature>
<gene>
    <name evidence="2" type="ORF">TTRE_0000845501</name>
</gene>
<sequence>MNRGFKIIGNNYFTNNIPIRYTLCFTNILHIKSTDNFTAELSLCQLSKQITYFRLILILLSTFIVYFSFFYISSDLPVHCFMVLRVIFITRIVIINTSDSC</sequence>
<evidence type="ECO:0000313" key="2">
    <source>
        <dbReference type="EMBL" id="CDW60102.1"/>
    </source>
</evidence>
<dbReference type="AlphaFoldDB" id="A0A077ZI81"/>
<dbReference type="Proteomes" id="UP000030665">
    <property type="component" value="Unassembled WGS sequence"/>
</dbReference>
<keyword evidence="1" id="KW-1133">Transmembrane helix</keyword>
<organism evidence="2 3">
    <name type="scientific">Trichuris trichiura</name>
    <name type="common">Whipworm</name>
    <name type="synonym">Trichocephalus trichiurus</name>
    <dbReference type="NCBI Taxonomy" id="36087"/>
    <lineage>
        <taxon>Eukaryota</taxon>
        <taxon>Metazoa</taxon>
        <taxon>Ecdysozoa</taxon>
        <taxon>Nematoda</taxon>
        <taxon>Enoplea</taxon>
        <taxon>Dorylaimia</taxon>
        <taxon>Trichinellida</taxon>
        <taxon>Trichuridae</taxon>
        <taxon>Trichuris</taxon>
    </lineage>
</organism>